<gene>
    <name evidence="1" type="ORF">T01_1352</name>
</gene>
<dbReference type="InParanoid" id="A0A0V1C051"/>
<evidence type="ECO:0000313" key="2">
    <source>
        <dbReference type="Proteomes" id="UP000054776"/>
    </source>
</evidence>
<dbReference type="EMBL" id="JYDH01000003">
    <property type="protein sequence ID" value="KRY42701.1"/>
    <property type="molecule type" value="Genomic_DNA"/>
</dbReference>
<proteinExistence type="predicted"/>
<sequence length="196" mass="22114">MARVGLEPTTLALLAPRSNQLSYPATWFFNFYLSSFHWSLAKCCKLTSFFKLQGLRVLGTRRPSSCSSAVAPKHLSNPSHLRRSCYTTNPTVEPDKKVSWAEAPLSKECCFGDSEVGHCLLLYERSVASYAMPFVFCPLFFGESVCRCGQLSEKVELENSFVKLMSVVPQSTKTYDFLRTTVIRLQYELLEFSMGS</sequence>
<reference evidence="1 2" key="1">
    <citation type="submission" date="2015-01" db="EMBL/GenBank/DDBJ databases">
        <title>Evolution of Trichinella species and genotypes.</title>
        <authorList>
            <person name="Korhonen P.K."/>
            <person name="Edoardo P."/>
            <person name="Giuseppe L.R."/>
            <person name="Gasser R.B."/>
        </authorList>
    </citation>
    <scope>NUCLEOTIDE SEQUENCE [LARGE SCALE GENOMIC DNA]</scope>
    <source>
        <strain evidence="1">ISS3</strain>
    </source>
</reference>
<dbReference type="OrthoDB" id="5918033at2759"/>
<name>A0A0V1C051_TRISP</name>
<dbReference type="AlphaFoldDB" id="A0A0V1C051"/>
<protein>
    <submittedName>
        <fullName evidence="1">Uncharacterized protein</fullName>
    </submittedName>
</protein>
<keyword evidence="2" id="KW-1185">Reference proteome</keyword>
<dbReference type="Proteomes" id="UP000054776">
    <property type="component" value="Unassembled WGS sequence"/>
</dbReference>
<comment type="caution">
    <text evidence="1">The sequence shown here is derived from an EMBL/GenBank/DDBJ whole genome shotgun (WGS) entry which is preliminary data.</text>
</comment>
<organism evidence="1 2">
    <name type="scientific">Trichinella spiralis</name>
    <name type="common">Trichina worm</name>
    <dbReference type="NCBI Taxonomy" id="6334"/>
    <lineage>
        <taxon>Eukaryota</taxon>
        <taxon>Metazoa</taxon>
        <taxon>Ecdysozoa</taxon>
        <taxon>Nematoda</taxon>
        <taxon>Enoplea</taxon>
        <taxon>Dorylaimia</taxon>
        <taxon>Trichinellida</taxon>
        <taxon>Trichinellidae</taxon>
        <taxon>Trichinella</taxon>
    </lineage>
</organism>
<evidence type="ECO:0000313" key="1">
    <source>
        <dbReference type="EMBL" id="KRY42701.1"/>
    </source>
</evidence>
<accession>A0A0V1C051</accession>